<sequence length="162" mass="18095">MHREYDLTARSLIPDGFNLPEAKGHIAWLDHDTLLLSSALGDGMATRSGYARTVRLWRRGADPLTAPVIFETSFDSMLVFGHLDRTAASERVWFTERRAFFDAIGWIGDRSGPKTQIDLPRDASWDVFGDWLAVKLRNAWTVAGTGIARPRPPDMTVAVHSS</sequence>
<dbReference type="EMBL" id="JARFYN010000059">
    <property type="protein sequence ID" value="MDL2409788.1"/>
    <property type="molecule type" value="Genomic_DNA"/>
</dbReference>
<evidence type="ECO:0008006" key="3">
    <source>
        <dbReference type="Google" id="ProtNLM"/>
    </source>
</evidence>
<dbReference type="Proteomes" id="UP001172630">
    <property type="component" value="Unassembled WGS sequence"/>
</dbReference>
<reference evidence="1" key="1">
    <citation type="submission" date="2023-06" db="EMBL/GenBank/DDBJ databases">
        <title>Phylogenetic Diversity of Rhizobium strains.</title>
        <authorList>
            <person name="Moura F.T."/>
            <person name="Helene L.C.F."/>
            <person name="Hungria M."/>
        </authorList>
    </citation>
    <scope>NUCLEOTIDE SEQUENCE</scope>
    <source>
        <strain evidence="1">CCGE524</strain>
    </source>
</reference>
<dbReference type="SUPFAM" id="SSF50993">
    <property type="entry name" value="Peptidase/esterase 'gauge' domain"/>
    <property type="match status" value="1"/>
</dbReference>
<comment type="caution">
    <text evidence="1">The sequence shown here is derived from an EMBL/GenBank/DDBJ whole genome shotgun (WGS) entry which is preliminary data.</text>
</comment>
<gene>
    <name evidence="1" type="ORF">PY650_30050</name>
</gene>
<dbReference type="RefSeq" id="WP_285883452.1">
    <property type="nucleotide sequence ID" value="NZ_JARFYN010000059.1"/>
</dbReference>
<evidence type="ECO:0000313" key="2">
    <source>
        <dbReference type="Proteomes" id="UP001172630"/>
    </source>
</evidence>
<evidence type="ECO:0000313" key="1">
    <source>
        <dbReference type="EMBL" id="MDL2409788.1"/>
    </source>
</evidence>
<accession>A0ABT7KPB6</accession>
<keyword evidence="2" id="KW-1185">Reference proteome</keyword>
<name>A0ABT7KPB6_9HYPH</name>
<proteinExistence type="predicted"/>
<organism evidence="1 2">
    <name type="scientific">Rhizobium calliandrae</name>
    <dbReference type="NCBI Taxonomy" id="1312182"/>
    <lineage>
        <taxon>Bacteria</taxon>
        <taxon>Pseudomonadati</taxon>
        <taxon>Pseudomonadota</taxon>
        <taxon>Alphaproteobacteria</taxon>
        <taxon>Hyphomicrobiales</taxon>
        <taxon>Rhizobiaceae</taxon>
        <taxon>Rhizobium/Agrobacterium group</taxon>
        <taxon>Rhizobium</taxon>
    </lineage>
</organism>
<protein>
    <recommendedName>
        <fullName evidence="3">S9 family peptidase</fullName>
    </recommendedName>
</protein>